<dbReference type="OrthoDB" id="1933483at2759"/>
<dbReference type="InterPro" id="IPR013024">
    <property type="entry name" value="GGCT-like"/>
</dbReference>
<evidence type="ECO:0000256" key="3">
    <source>
        <dbReference type="ARBA" id="ARBA00023239"/>
    </source>
</evidence>
<dbReference type="PANTHER" id="PTHR12192:SF26">
    <property type="entry name" value="GLUTATHIONE-SPECIFIC GAMMA-GLUTAMYLCYCLOTRANSFERASE 1"/>
    <property type="match status" value="1"/>
</dbReference>
<sequence length="254" mass="28429">MAQNPGHTGTERKQGKKLWVFGYGSLCWYPGFPYEKEISGCIKGFSRRFWQGNTAHRGRPGKPGRVVTLVKEPEGVTWGKAYELRDEIAYEYLEQREGTLGGYTHAMTWFWPMNNSDTTEQIQVMVYMATPDSPHWLGPTDLSALAGQVATSHGAAGHNAEYVLRLADFMRTTFPAMKDDHLFDLEKLVLEELNRVNLSIDKVMNMRHKVDPAALALQAALEHRGSVGQQSFDSLKLDFQTGVTSGTGMRCLGL</sequence>
<name>A0A7R9BI43_9CRUS</name>
<proteinExistence type="inferred from homology"/>
<keyword evidence="3" id="KW-0456">Lyase</keyword>
<keyword evidence="6" id="KW-1185">Reference proteome</keyword>
<comment type="catalytic activity">
    <reaction evidence="4">
        <text>glutathione = L-cysteinylglycine + 5-oxo-L-proline</text>
        <dbReference type="Rhea" id="RHEA:47724"/>
        <dbReference type="ChEBI" id="CHEBI:57925"/>
        <dbReference type="ChEBI" id="CHEBI:58402"/>
        <dbReference type="ChEBI" id="CHEBI:61694"/>
        <dbReference type="EC" id="4.3.2.7"/>
    </reaction>
</comment>
<dbReference type="Proteomes" id="UP000678499">
    <property type="component" value="Unassembled WGS sequence"/>
</dbReference>
<accession>A0A7R9BI43</accession>
<dbReference type="InterPro" id="IPR006840">
    <property type="entry name" value="ChaC"/>
</dbReference>
<dbReference type="EMBL" id="OA882516">
    <property type="protein sequence ID" value="CAD7275767.1"/>
    <property type="molecule type" value="Genomic_DNA"/>
</dbReference>
<evidence type="ECO:0000313" key="5">
    <source>
        <dbReference type="EMBL" id="CAD7275767.1"/>
    </source>
</evidence>
<dbReference type="EMBL" id="CAJPEX010000479">
    <property type="protein sequence ID" value="CAG0915919.1"/>
    <property type="molecule type" value="Genomic_DNA"/>
</dbReference>
<evidence type="ECO:0000256" key="4">
    <source>
        <dbReference type="ARBA" id="ARBA00048073"/>
    </source>
</evidence>
<dbReference type="InterPro" id="IPR036568">
    <property type="entry name" value="GGCT-like_sf"/>
</dbReference>
<evidence type="ECO:0000313" key="6">
    <source>
        <dbReference type="Proteomes" id="UP000678499"/>
    </source>
</evidence>
<dbReference type="Pfam" id="PF04752">
    <property type="entry name" value="ChaC"/>
    <property type="match status" value="1"/>
</dbReference>
<dbReference type="GO" id="GO:0006751">
    <property type="term" value="P:glutathione catabolic process"/>
    <property type="evidence" value="ECO:0007669"/>
    <property type="project" value="InterPro"/>
</dbReference>
<comment type="similarity">
    <text evidence="1">Belongs to the gamma-glutamylcyclotransferase family. ChaC subfamily.</text>
</comment>
<dbReference type="CDD" id="cd06661">
    <property type="entry name" value="GGCT_like"/>
    <property type="match status" value="1"/>
</dbReference>
<dbReference type="SUPFAM" id="SSF110857">
    <property type="entry name" value="Gamma-glutamyl cyclotransferase-like"/>
    <property type="match status" value="1"/>
</dbReference>
<reference evidence="5" key="1">
    <citation type="submission" date="2020-11" db="EMBL/GenBank/DDBJ databases">
        <authorList>
            <person name="Tran Van P."/>
        </authorList>
    </citation>
    <scope>NUCLEOTIDE SEQUENCE</scope>
</reference>
<evidence type="ECO:0000256" key="1">
    <source>
        <dbReference type="ARBA" id="ARBA00009662"/>
    </source>
</evidence>
<dbReference type="GO" id="GO:0005737">
    <property type="term" value="C:cytoplasm"/>
    <property type="evidence" value="ECO:0007669"/>
    <property type="project" value="TreeGrafter"/>
</dbReference>
<gene>
    <name evidence="5" type="ORF">NMOB1V02_LOCUS3556</name>
</gene>
<dbReference type="PANTHER" id="PTHR12192">
    <property type="entry name" value="CATION TRANSPORT PROTEIN CHAC-RELATED"/>
    <property type="match status" value="1"/>
</dbReference>
<dbReference type="AlphaFoldDB" id="A0A7R9BI43"/>
<dbReference type="EC" id="4.3.2.7" evidence="2"/>
<dbReference type="GO" id="GO:0061928">
    <property type="term" value="F:glutathione specific gamma-glutamylcyclotransferase activity"/>
    <property type="evidence" value="ECO:0007669"/>
    <property type="project" value="UniProtKB-EC"/>
</dbReference>
<dbReference type="Gene3D" id="3.10.490.10">
    <property type="entry name" value="Gamma-glutamyl cyclotransferase-like"/>
    <property type="match status" value="1"/>
</dbReference>
<protein>
    <recommendedName>
        <fullName evidence="2">glutathione-specific gamma-glutamylcyclotransferase</fullName>
        <ecNumber evidence="2">4.3.2.7</ecNumber>
    </recommendedName>
</protein>
<evidence type="ECO:0000256" key="2">
    <source>
        <dbReference type="ARBA" id="ARBA00012344"/>
    </source>
</evidence>
<organism evidence="5">
    <name type="scientific">Notodromas monacha</name>
    <dbReference type="NCBI Taxonomy" id="399045"/>
    <lineage>
        <taxon>Eukaryota</taxon>
        <taxon>Metazoa</taxon>
        <taxon>Ecdysozoa</taxon>
        <taxon>Arthropoda</taxon>
        <taxon>Crustacea</taxon>
        <taxon>Oligostraca</taxon>
        <taxon>Ostracoda</taxon>
        <taxon>Podocopa</taxon>
        <taxon>Podocopida</taxon>
        <taxon>Cypridocopina</taxon>
        <taxon>Cypridoidea</taxon>
        <taxon>Cyprididae</taxon>
        <taxon>Notodromas</taxon>
    </lineage>
</organism>